<dbReference type="Proteomes" id="UP000265703">
    <property type="component" value="Unassembled WGS sequence"/>
</dbReference>
<reference evidence="1 2" key="1">
    <citation type="submission" date="2018-06" db="EMBL/GenBank/DDBJ databases">
        <title>Comparative genomics reveals the genomic features of Rhizophagus irregularis, R. cerebriforme, R. diaphanum and Gigaspora rosea, and their symbiotic lifestyle signature.</title>
        <authorList>
            <person name="Morin E."/>
            <person name="San Clemente H."/>
            <person name="Chen E.C.H."/>
            <person name="De La Providencia I."/>
            <person name="Hainaut M."/>
            <person name="Kuo A."/>
            <person name="Kohler A."/>
            <person name="Murat C."/>
            <person name="Tang N."/>
            <person name="Roy S."/>
            <person name="Loubradou J."/>
            <person name="Henrissat B."/>
            <person name="Grigoriev I.V."/>
            <person name="Corradi N."/>
            <person name="Roux C."/>
            <person name="Martin F.M."/>
        </authorList>
    </citation>
    <scope>NUCLEOTIDE SEQUENCE [LARGE SCALE GENOMIC DNA]</scope>
    <source>
        <strain evidence="1 2">DAOM 227022</strain>
    </source>
</reference>
<accession>A0A397TLE9</accession>
<name>A0A397TLE9_9GLOM</name>
<protein>
    <recommendedName>
        <fullName evidence="3">MYND-type domain-containing protein</fullName>
    </recommendedName>
</protein>
<dbReference type="InterPro" id="IPR011990">
    <property type="entry name" value="TPR-like_helical_dom_sf"/>
</dbReference>
<dbReference type="SUPFAM" id="SSF81901">
    <property type="entry name" value="HCP-like"/>
    <property type="match status" value="1"/>
</dbReference>
<sequence length="326" mass="36387">MRSCLNALGVLLNNNKGKIDKPVPVNFRTLVPQDFVEEDISGPSCSSSSSEIKDNRISIFNLSRKKGALPPVVSQVTTLLNEAESKASSKDFAKSVELLEKATTLGSACAAAKLGLVYHGGIRSTVEPDYSSAAAYYLLALKLIYMIPSDKWDLGLLLEVIAGLSEIYRKKMRRDEDNDIWMSGIRAMRHVENSLQDPAMIRNFKHRELQKSKAIRVHMNYCFGLTSETDEEYQDAIKFYENCKRIGESNFATADKLVKKAQSKIKELKSKVPTVKPICVSCDYEPKELTDIWKLLVCSKCRVVAACSRECLTTHLATHATHATRS</sequence>
<comment type="caution">
    <text evidence="1">The sequence shown here is derived from an EMBL/GenBank/DDBJ whole genome shotgun (WGS) entry which is preliminary data.</text>
</comment>
<keyword evidence="2" id="KW-1185">Reference proteome</keyword>
<proteinExistence type="predicted"/>
<dbReference type="OrthoDB" id="2307351at2759"/>
<evidence type="ECO:0000313" key="2">
    <source>
        <dbReference type="Proteomes" id="UP000265703"/>
    </source>
</evidence>
<dbReference type="SUPFAM" id="SSF144232">
    <property type="entry name" value="HIT/MYND zinc finger-like"/>
    <property type="match status" value="1"/>
</dbReference>
<organism evidence="1 2">
    <name type="scientific">Glomus cerebriforme</name>
    <dbReference type="NCBI Taxonomy" id="658196"/>
    <lineage>
        <taxon>Eukaryota</taxon>
        <taxon>Fungi</taxon>
        <taxon>Fungi incertae sedis</taxon>
        <taxon>Mucoromycota</taxon>
        <taxon>Glomeromycotina</taxon>
        <taxon>Glomeromycetes</taxon>
        <taxon>Glomerales</taxon>
        <taxon>Glomeraceae</taxon>
        <taxon>Glomus</taxon>
    </lineage>
</organism>
<evidence type="ECO:0000313" key="1">
    <source>
        <dbReference type="EMBL" id="RIA99053.1"/>
    </source>
</evidence>
<evidence type="ECO:0008006" key="3">
    <source>
        <dbReference type="Google" id="ProtNLM"/>
    </source>
</evidence>
<dbReference type="Gene3D" id="1.25.40.10">
    <property type="entry name" value="Tetratricopeptide repeat domain"/>
    <property type="match status" value="1"/>
</dbReference>
<dbReference type="AlphaFoldDB" id="A0A397TLE9"/>
<gene>
    <name evidence="1" type="ORF">C1645_748386</name>
</gene>
<dbReference type="EMBL" id="QKYT01000008">
    <property type="protein sequence ID" value="RIA99053.1"/>
    <property type="molecule type" value="Genomic_DNA"/>
</dbReference>